<dbReference type="EMBL" id="LUKE01000005">
    <property type="protein sequence ID" value="KYG62472.1"/>
    <property type="molecule type" value="Genomic_DNA"/>
</dbReference>
<name>A0A150WH20_BDEBC</name>
<organism evidence="1 2">
    <name type="scientific">Bdellovibrio bacteriovorus</name>
    <dbReference type="NCBI Taxonomy" id="959"/>
    <lineage>
        <taxon>Bacteria</taxon>
        <taxon>Pseudomonadati</taxon>
        <taxon>Bdellovibrionota</taxon>
        <taxon>Bdellovibrionia</taxon>
        <taxon>Bdellovibrionales</taxon>
        <taxon>Pseudobdellovibrionaceae</taxon>
        <taxon>Bdellovibrio</taxon>
    </lineage>
</organism>
<sequence>MKKWASVFLAALTCFLADPSGAVSRVGGGKVRSQFSGFALTIPSEYFRVEASGENAVIARGPMFFGSATGRIEAFIRISEFSTYFADAQDLTADQLEQRLSKSGWIRVHWQGTCEKVFKNESGGVLSYVVTWGAGRGFVINASKLEYSERSIAAMLASLEIEPGSCAWK</sequence>
<proteinExistence type="predicted"/>
<keyword evidence="2" id="KW-1185">Reference proteome</keyword>
<dbReference type="Proteomes" id="UP000075320">
    <property type="component" value="Unassembled WGS sequence"/>
</dbReference>
<comment type="caution">
    <text evidence="1">The sequence shown here is derived from an EMBL/GenBank/DDBJ whole genome shotgun (WGS) entry which is preliminary data.</text>
</comment>
<accession>A0A150WH20</accession>
<protein>
    <submittedName>
        <fullName evidence="1">Uncharacterized protein</fullName>
    </submittedName>
</protein>
<evidence type="ECO:0000313" key="2">
    <source>
        <dbReference type="Proteomes" id="UP000075320"/>
    </source>
</evidence>
<dbReference type="RefSeq" id="WP_061836433.1">
    <property type="nucleotide sequence ID" value="NZ_LUKE01000005.1"/>
</dbReference>
<evidence type="ECO:0000313" key="1">
    <source>
        <dbReference type="EMBL" id="KYG62472.1"/>
    </source>
</evidence>
<reference evidence="1 2" key="1">
    <citation type="submission" date="2016-03" db="EMBL/GenBank/DDBJ databases">
        <authorList>
            <person name="Ploux O."/>
        </authorList>
    </citation>
    <scope>NUCLEOTIDE SEQUENCE [LARGE SCALE GENOMIC DNA]</scope>
    <source>
        <strain evidence="1 2">R0</strain>
    </source>
</reference>
<dbReference type="AlphaFoldDB" id="A0A150WH20"/>
<gene>
    <name evidence="1" type="ORF">AZI86_16705</name>
</gene>